<evidence type="ECO:0000256" key="1">
    <source>
        <dbReference type="SAM" id="Coils"/>
    </source>
</evidence>
<evidence type="ECO:0000256" key="2">
    <source>
        <dbReference type="SAM" id="MobiDB-lite"/>
    </source>
</evidence>
<name>A0A7G2FE15_ARATH</name>
<keyword evidence="1" id="KW-0175">Coiled coil</keyword>
<feature type="coiled-coil region" evidence="1">
    <location>
        <begin position="38"/>
        <end position="69"/>
    </location>
</feature>
<feature type="region of interest" description="Disordered" evidence="2">
    <location>
        <begin position="12"/>
        <end position="32"/>
    </location>
</feature>
<accession>A0A7G2FE15</accession>
<evidence type="ECO:0000313" key="4">
    <source>
        <dbReference type="Proteomes" id="UP000516314"/>
    </source>
</evidence>
<dbReference type="Proteomes" id="UP000516314">
    <property type="component" value="Chromosome 5"/>
</dbReference>
<evidence type="ECO:0000313" key="3">
    <source>
        <dbReference type="EMBL" id="CAD5333063.1"/>
    </source>
</evidence>
<dbReference type="AlphaFoldDB" id="A0A7G2FE15"/>
<organism evidence="3 4">
    <name type="scientific">Arabidopsis thaliana</name>
    <name type="common">Mouse-ear cress</name>
    <dbReference type="NCBI Taxonomy" id="3702"/>
    <lineage>
        <taxon>Eukaryota</taxon>
        <taxon>Viridiplantae</taxon>
        <taxon>Streptophyta</taxon>
        <taxon>Embryophyta</taxon>
        <taxon>Tracheophyta</taxon>
        <taxon>Spermatophyta</taxon>
        <taxon>Magnoliopsida</taxon>
        <taxon>eudicotyledons</taxon>
        <taxon>Gunneridae</taxon>
        <taxon>Pentapetalae</taxon>
        <taxon>rosids</taxon>
        <taxon>malvids</taxon>
        <taxon>Brassicales</taxon>
        <taxon>Brassicaceae</taxon>
        <taxon>Camelineae</taxon>
        <taxon>Arabidopsis</taxon>
    </lineage>
</organism>
<proteinExistence type="predicted"/>
<sequence length="124" mass="13993">MATCMLSGEIPINPNLGGIGTQEGASSRGSLGVTQLDRSIQVQEVEANKERLKKIEEEKERHLKSAQDNAINIRALLRQISSSDKDYDPKIEALSDKDTNLVSRLGKLEDHFYEEQRRVYDLSY</sequence>
<reference evidence="3 4" key="1">
    <citation type="submission" date="2020-09" db="EMBL/GenBank/DDBJ databases">
        <authorList>
            <person name="Ashkenazy H."/>
        </authorList>
    </citation>
    <scope>NUCLEOTIDE SEQUENCE [LARGE SCALE GENOMIC DNA]</scope>
    <source>
        <strain evidence="4">cv. Cdm-0</strain>
    </source>
</reference>
<feature type="compositionally biased region" description="Polar residues" evidence="2">
    <location>
        <begin position="23"/>
        <end position="32"/>
    </location>
</feature>
<protein>
    <submittedName>
        <fullName evidence="3">(thale cress) hypothetical protein</fullName>
    </submittedName>
</protein>
<dbReference type="EMBL" id="LR881470">
    <property type="protein sequence ID" value="CAD5333063.1"/>
    <property type="molecule type" value="Genomic_DNA"/>
</dbReference>
<gene>
    <name evidence="3" type="ORF">AT9943_LOCUS20439</name>
</gene>